<dbReference type="EMBL" id="CYPW01000002">
    <property type="protein sequence ID" value="CUH50807.1"/>
    <property type="molecule type" value="Genomic_DNA"/>
</dbReference>
<dbReference type="STRING" id="321267.SHM7688_00236"/>
<protein>
    <submittedName>
        <fullName evidence="2">A-factor biosynthesis hotdog domain protein</fullName>
    </submittedName>
</protein>
<organism evidence="2 3">
    <name type="scientific">Shimia marina</name>
    <dbReference type="NCBI Taxonomy" id="321267"/>
    <lineage>
        <taxon>Bacteria</taxon>
        <taxon>Pseudomonadati</taxon>
        <taxon>Pseudomonadota</taxon>
        <taxon>Alphaproteobacteria</taxon>
        <taxon>Rhodobacterales</taxon>
        <taxon>Roseobacteraceae</taxon>
    </lineage>
</organism>
<proteinExistence type="predicted"/>
<name>A0A0P1F7Z7_9RHOB</name>
<dbReference type="OrthoDB" id="7838374at2"/>
<dbReference type="Pfam" id="PF03756">
    <property type="entry name" value="AfsA"/>
    <property type="match status" value="1"/>
</dbReference>
<feature type="domain" description="A-factor biosynthesis hotdog" evidence="1">
    <location>
        <begin position="96"/>
        <end position="217"/>
    </location>
</feature>
<sequence>MSDKILTFGTLIVVADEFTEFTSDKPVVTLSQLRAMLSLPEHMLSGPMQLLPGQGLSDLEIADLLQQITVQDPAGSRWDTTLFRNLSDRADAEFSHKRKSCNTLIGSPTKVAEDTYSLDLRIDHGCELMGHHQTGQHIQGMLLVEAARQSFLAVTGKYLLTDMEEKTYFVITSMTTEFNGFVFPLPAHIEYRVLSSDVNERRHKYQVEMDFIQGGEPRTRVGYAFTVYSHQVILEKEATLALDAAKCALASTNSEASARAA</sequence>
<evidence type="ECO:0000259" key="1">
    <source>
        <dbReference type="Pfam" id="PF03756"/>
    </source>
</evidence>
<dbReference type="Proteomes" id="UP000054823">
    <property type="component" value="Unassembled WGS sequence"/>
</dbReference>
<evidence type="ECO:0000313" key="3">
    <source>
        <dbReference type="Proteomes" id="UP000054823"/>
    </source>
</evidence>
<evidence type="ECO:0000313" key="2">
    <source>
        <dbReference type="EMBL" id="CUH50807.1"/>
    </source>
</evidence>
<accession>A0A0P1F7Z7</accession>
<dbReference type="InterPro" id="IPR005509">
    <property type="entry name" value="AfsA_hotdog_dom"/>
</dbReference>
<keyword evidence="3" id="KW-1185">Reference proteome</keyword>
<dbReference type="RefSeq" id="WP_058238199.1">
    <property type="nucleotide sequence ID" value="NZ_CYPW01000002.1"/>
</dbReference>
<gene>
    <name evidence="2" type="ORF">SHM7688_00236</name>
</gene>
<reference evidence="2 3" key="1">
    <citation type="submission" date="2015-09" db="EMBL/GenBank/DDBJ databases">
        <authorList>
            <consortium name="Swine Surveillance"/>
        </authorList>
    </citation>
    <scope>NUCLEOTIDE SEQUENCE [LARGE SCALE GENOMIC DNA]</scope>
    <source>
        <strain evidence="2 3">CECT 7688</strain>
    </source>
</reference>
<dbReference type="AlphaFoldDB" id="A0A0P1F7Z7"/>